<reference evidence="1" key="2">
    <citation type="journal article" date="2022" name="Proc. Natl. Acad. Sci. U.S.A.">
        <title>Diploid-dominant life cycles characterize the early evolution of Fungi.</title>
        <authorList>
            <person name="Amses K.R."/>
            <person name="Simmons D.R."/>
            <person name="Longcore J.E."/>
            <person name="Mondo S.J."/>
            <person name="Seto K."/>
            <person name="Jeronimo G.H."/>
            <person name="Bonds A.E."/>
            <person name="Quandt C.A."/>
            <person name="Davis W.J."/>
            <person name="Chang Y."/>
            <person name="Federici B.A."/>
            <person name="Kuo A."/>
            <person name="LaButti K."/>
            <person name="Pangilinan J."/>
            <person name="Andreopoulos W."/>
            <person name="Tritt A."/>
            <person name="Riley R."/>
            <person name="Hundley H."/>
            <person name="Johnson J."/>
            <person name="Lipzen A."/>
            <person name="Barry K."/>
            <person name="Lang B.F."/>
            <person name="Cuomo C.A."/>
            <person name="Buchler N.E."/>
            <person name="Grigoriev I.V."/>
            <person name="Spatafora J.W."/>
            <person name="Stajich J.E."/>
            <person name="James T.Y."/>
        </authorList>
    </citation>
    <scope>NUCLEOTIDE SEQUENCE</scope>
    <source>
        <strain evidence="1">AG</strain>
    </source>
</reference>
<dbReference type="RefSeq" id="XP_051447569.1">
    <property type="nucleotide sequence ID" value="XM_051586789.1"/>
</dbReference>
<organism evidence="1 2">
    <name type="scientific">Umbelopsis ramanniana AG</name>
    <dbReference type="NCBI Taxonomy" id="1314678"/>
    <lineage>
        <taxon>Eukaryota</taxon>
        <taxon>Fungi</taxon>
        <taxon>Fungi incertae sedis</taxon>
        <taxon>Mucoromycota</taxon>
        <taxon>Mucoromycotina</taxon>
        <taxon>Umbelopsidomycetes</taxon>
        <taxon>Umbelopsidales</taxon>
        <taxon>Umbelopsidaceae</taxon>
        <taxon>Umbelopsis</taxon>
    </lineage>
</organism>
<gene>
    <name evidence="1" type="ORF">K450DRAFT_227769</name>
</gene>
<comment type="caution">
    <text evidence="1">The sequence shown here is derived from an EMBL/GenBank/DDBJ whole genome shotgun (WGS) entry which is preliminary data.</text>
</comment>
<dbReference type="Proteomes" id="UP001206595">
    <property type="component" value="Unassembled WGS sequence"/>
</dbReference>
<sequence>MERNGILGLPRWTRFPVFHKRPMCFIATWVCGSYHWCYLRQHGYSDQFDYVLLDLAKVGEEGSEVPDNQKCGGRVILQSRGVLVQTTLKL</sequence>
<dbReference type="AlphaFoldDB" id="A0AAD5EHU0"/>
<accession>A0AAD5EHU0</accession>
<proteinExistence type="predicted"/>
<keyword evidence="2" id="KW-1185">Reference proteome</keyword>
<name>A0AAD5EHU0_UMBRA</name>
<reference evidence="1" key="1">
    <citation type="submission" date="2021-06" db="EMBL/GenBank/DDBJ databases">
        <authorList>
            <consortium name="DOE Joint Genome Institute"/>
            <person name="Mondo S.J."/>
            <person name="Amses K.R."/>
            <person name="Simmons D.R."/>
            <person name="Longcore J.E."/>
            <person name="Seto K."/>
            <person name="Alves G.H."/>
            <person name="Bonds A.E."/>
            <person name="Quandt C.A."/>
            <person name="Davis W.J."/>
            <person name="Chang Y."/>
            <person name="Letcher P.M."/>
            <person name="Powell M.J."/>
            <person name="Kuo A."/>
            <person name="Labutti K."/>
            <person name="Pangilinan J."/>
            <person name="Andreopoulos W."/>
            <person name="Tritt A."/>
            <person name="Riley R."/>
            <person name="Hundley H."/>
            <person name="Johnson J."/>
            <person name="Lipzen A."/>
            <person name="Barry K."/>
            <person name="Berbee M.L."/>
            <person name="Buchler N.E."/>
            <person name="Grigoriev I.V."/>
            <person name="Spatafora J.W."/>
            <person name="Stajich J.E."/>
            <person name="James T.Y."/>
        </authorList>
    </citation>
    <scope>NUCLEOTIDE SEQUENCE</scope>
    <source>
        <strain evidence="1">AG</strain>
    </source>
</reference>
<dbReference type="EMBL" id="MU620900">
    <property type="protein sequence ID" value="KAI8582565.1"/>
    <property type="molecule type" value="Genomic_DNA"/>
</dbReference>
<dbReference type="GeneID" id="75912137"/>
<protein>
    <submittedName>
        <fullName evidence="1">Uncharacterized protein</fullName>
    </submittedName>
</protein>
<evidence type="ECO:0000313" key="1">
    <source>
        <dbReference type="EMBL" id="KAI8582565.1"/>
    </source>
</evidence>
<evidence type="ECO:0000313" key="2">
    <source>
        <dbReference type="Proteomes" id="UP001206595"/>
    </source>
</evidence>